<dbReference type="Gene3D" id="3.90.600.10">
    <property type="entry name" value="Phosphoribosylglycinamide synthetase, C-terminal domain"/>
    <property type="match status" value="1"/>
</dbReference>
<gene>
    <name evidence="12" type="primary">purD</name>
    <name evidence="15" type="ORF">CL944_00180</name>
</gene>
<dbReference type="AlphaFoldDB" id="A0A2D6LP38"/>
<dbReference type="SUPFAM" id="SSF52440">
    <property type="entry name" value="PreATP-grasp domain"/>
    <property type="match status" value="1"/>
</dbReference>
<dbReference type="GO" id="GO:0005524">
    <property type="term" value="F:ATP binding"/>
    <property type="evidence" value="ECO:0007669"/>
    <property type="project" value="UniProtKB-UniRule"/>
</dbReference>
<proteinExistence type="inferred from homology"/>
<keyword evidence="6 12" id="KW-0658">Purine biosynthesis</keyword>
<dbReference type="GO" id="GO:0046872">
    <property type="term" value="F:metal ion binding"/>
    <property type="evidence" value="ECO:0007669"/>
    <property type="project" value="UniProtKB-KW"/>
</dbReference>
<accession>A0A2D6LP38</accession>
<dbReference type="InterPro" id="IPR020560">
    <property type="entry name" value="PRibGlycinamide_synth_C-dom"/>
</dbReference>
<dbReference type="InterPro" id="IPR020559">
    <property type="entry name" value="PRibGlycinamide_synth_CS"/>
</dbReference>
<dbReference type="PROSITE" id="PS50975">
    <property type="entry name" value="ATP_GRASP"/>
    <property type="match status" value="1"/>
</dbReference>
<evidence type="ECO:0000256" key="2">
    <source>
        <dbReference type="ARBA" id="ARBA00013255"/>
    </source>
</evidence>
<dbReference type="InterPro" id="IPR011054">
    <property type="entry name" value="Rudment_hybrid_motif"/>
</dbReference>
<dbReference type="Pfam" id="PF02844">
    <property type="entry name" value="GARS_N"/>
    <property type="match status" value="1"/>
</dbReference>
<dbReference type="InterPro" id="IPR016185">
    <property type="entry name" value="PreATP-grasp_dom_sf"/>
</dbReference>
<evidence type="ECO:0000256" key="1">
    <source>
        <dbReference type="ARBA" id="ARBA00005174"/>
    </source>
</evidence>
<dbReference type="EMBL" id="NZBD01000001">
    <property type="protein sequence ID" value="MAG17878.1"/>
    <property type="molecule type" value="Genomic_DNA"/>
</dbReference>
<evidence type="ECO:0000256" key="10">
    <source>
        <dbReference type="ARBA" id="ARBA00042242"/>
    </source>
</evidence>
<dbReference type="HAMAP" id="MF_00138">
    <property type="entry name" value="GARS"/>
    <property type="match status" value="1"/>
</dbReference>
<keyword evidence="3 12" id="KW-0436">Ligase</keyword>
<comment type="similarity">
    <text evidence="9 12">Belongs to the GARS family.</text>
</comment>
<dbReference type="FunFam" id="3.30.470.20:FF:000018">
    <property type="entry name" value="Trifunctional purine biosynthetic protein adenosine-3"/>
    <property type="match status" value="1"/>
</dbReference>
<dbReference type="Pfam" id="PF02843">
    <property type="entry name" value="GARS_C"/>
    <property type="match status" value="1"/>
</dbReference>
<feature type="domain" description="ATP-grasp" evidence="14">
    <location>
        <begin position="107"/>
        <end position="311"/>
    </location>
</feature>
<dbReference type="Gene3D" id="3.40.50.20">
    <property type="match status" value="1"/>
</dbReference>
<reference evidence="16" key="1">
    <citation type="submission" date="2017-09" db="EMBL/GenBank/DDBJ databases">
        <title>The Reconstruction of 2,631 Draft Metagenome-Assembled Genomes from the Global Oceans.</title>
        <authorList>
            <person name="Tully B.J."/>
            <person name="Graham E.D."/>
            <person name="Heidelberg J.F."/>
        </authorList>
    </citation>
    <scope>NUCLEOTIDE SEQUENCE [LARGE SCALE GENOMIC DNA]</scope>
</reference>
<evidence type="ECO:0000256" key="4">
    <source>
        <dbReference type="ARBA" id="ARBA00022723"/>
    </source>
</evidence>
<comment type="catalytic activity">
    <reaction evidence="12">
        <text>5-phospho-beta-D-ribosylamine + glycine + ATP = N(1)-(5-phospho-beta-D-ribosyl)glycinamide + ADP + phosphate + H(+)</text>
        <dbReference type="Rhea" id="RHEA:17453"/>
        <dbReference type="ChEBI" id="CHEBI:15378"/>
        <dbReference type="ChEBI" id="CHEBI:30616"/>
        <dbReference type="ChEBI" id="CHEBI:43474"/>
        <dbReference type="ChEBI" id="CHEBI:57305"/>
        <dbReference type="ChEBI" id="CHEBI:58681"/>
        <dbReference type="ChEBI" id="CHEBI:143788"/>
        <dbReference type="ChEBI" id="CHEBI:456216"/>
        <dbReference type="EC" id="6.3.4.13"/>
    </reaction>
</comment>
<dbReference type="InterPro" id="IPR013815">
    <property type="entry name" value="ATP_grasp_subdomain_1"/>
</dbReference>
<dbReference type="InterPro" id="IPR020561">
    <property type="entry name" value="PRibGlycinamid_synth_ATP-grasp"/>
</dbReference>
<evidence type="ECO:0000256" key="6">
    <source>
        <dbReference type="ARBA" id="ARBA00022755"/>
    </source>
</evidence>
<dbReference type="InterPro" id="IPR000115">
    <property type="entry name" value="PRibGlycinamide_synth"/>
</dbReference>
<dbReference type="InterPro" id="IPR011761">
    <property type="entry name" value="ATP-grasp"/>
</dbReference>
<dbReference type="PANTHER" id="PTHR43472:SF1">
    <property type="entry name" value="PHOSPHORIBOSYLAMINE--GLYCINE LIGASE, CHLOROPLASTIC"/>
    <property type="match status" value="1"/>
</dbReference>
<evidence type="ECO:0000259" key="14">
    <source>
        <dbReference type="PROSITE" id="PS50975"/>
    </source>
</evidence>
<dbReference type="Proteomes" id="UP000226712">
    <property type="component" value="Unassembled WGS sequence"/>
</dbReference>
<organism evidence="15 16">
    <name type="scientific">Candidatus Iainarchaeum sp</name>
    <dbReference type="NCBI Taxonomy" id="3101447"/>
    <lineage>
        <taxon>Archaea</taxon>
        <taxon>Candidatus Iainarchaeota</taxon>
        <taxon>Candidatus Iainarchaeia</taxon>
        <taxon>Candidatus Iainarchaeales</taxon>
        <taxon>Candidatus Iainarchaeaceae</taxon>
        <taxon>Candidatus Iainarchaeum</taxon>
    </lineage>
</organism>
<sequence length="421" mass="45330">MKILIIGGGGREHTLAWKLFQSPKVKKIFCAPGNAGTASLGENVSISAEDIPSLLEFAKKNEIDLTIVGPEMPLVAGIVDVFEKAGLRIFGPKKEAAMLEGSKAFCKEVMIKAGVPTAEYVEVTSLDQIESVLEKFDKAAVKADGLAAGKGVLLCNSKEEIKQALQKILGDKAFGSAGNKVVVEEMLEGEEASILGFCDGKNVKIMVSSQDHKRALDNDEGLNTGGMGAYSPAPVVNGLEERIRKEIMQPMLDEMQKRGTPYKGILYAGLMINNSEIKVIEFNSRFGDPEAQCVLPKLKTDLVEVIEACIDGNLDKIDLQWKKESACCVVLASGGYPEAYEKGEIIEGLENAKAFENVIVFHAGTKLDGEKVLTSGGRVLGVVGLGSDIKSAIDTAYTGVSQINFNKMHFRTDIGKRALER</sequence>
<evidence type="ECO:0000313" key="15">
    <source>
        <dbReference type="EMBL" id="MAG17878.1"/>
    </source>
</evidence>
<dbReference type="InterPro" id="IPR037123">
    <property type="entry name" value="PRibGlycinamide_synth_C_sf"/>
</dbReference>
<keyword evidence="8" id="KW-0464">Manganese</keyword>
<evidence type="ECO:0000256" key="8">
    <source>
        <dbReference type="ARBA" id="ARBA00023211"/>
    </source>
</evidence>
<keyword evidence="7 13" id="KW-0067">ATP-binding</keyword>
<dbReference type="SUPFAM" id="SSF51246">
    <property type="entry name" value="Rudiment single hybrid motif"/>
    <property type="match status" value="1"/>
</dbReference>
<comment type="caution">
    <text evidence="15">The sequence shown here is derived from an EMBL/GenBank/DDBJ whole genome shotgun (WGS) entry which is preliminary data.</text>
</comment>
<name>A0A2D6LP38_9ARCH</name>
<dbReference type="SMART" id="SM01210">
    <property type="entry name" value="GARS_C"/>
    <property type="match status" value="1"/>
</dbReference>
<keyword evidence="5 13" id="KW-0547">Nucleotide-binding</keyword>
<dbReference type="UniPathway" id="UPA00074">
    <property type="reaction ID" value="UER00125"/>
</dbReference>
<keyword evidence="4" id="KW-0479">Metal-binding</keyword>
<dbReference type="EC" id="6.3.4.13" evidence="2 12"/>
<dbReference type="FunFam" id="3.40.50.20:FF:000006">
    <property type="entry name" value="Phosphoribosylamine--glycine ligase, chloroplastic"/>
    <property type="match status" value="1"/>
</dbReference>
<evidence type="ECO:0000256" key="7">
    <source>
        <dbReference type="ARBA" id="ARBA00022840"/>
    </source>
</evidence>
<evidence type="ECO:0000256" key="5">
    <source>
        <dbReference type="ARBA" id="ARBA00022741"/>
    </source>
</evidence>
<dbReference type="PROSITE" id="PS00184">
    <property type="entry name" value="GARS"/>
    <property type="match status" value="1"/>
</dbReference>
<dbReference type="GO" id="GO:0004637">
    <property type="term" value="F:phosphoribosylamine-glycine ligase activity"/>
    <property type="evidence" value="ECO:0007669"/>
    <property type="project" value="UniProtKB-UniRule"/>
</dbReference>
<dbReference type="Pfam" id="PF01071">
    <property type="entry name" value="GARS_A"/>
    <property type="match status" value="1"/>
</dbReference>
<dbReference type="Gene3D" id="3.30.1490.20">
    <property type="entry name" value="ATP-grasp fold, A domain"/>
    <property type="match status" value="1"/>
</dbReference>
<dbReference type="Gene3D" id="3.30.470.20">
    <property type="entry name" value="ATP-grasp fold, B domain"/>
    <property type="match status" value="1"/>
</dbReference>
<evidence type="ECO:0000313" key="16">
    <source>
        <dbReference type="Proteomes" id="UP000226712"/>
    </source>
</evidence>
<comment type="pathway">
    <text evidence="1 12">Purine metabolism; IMP biosynthesis via de novo pathway; N(1)-(5-phospho-D-ribosyl)glycinamide from 5-phospho-alpha-D-ribose 1-diphosphate: step 2/2.</text>
</comment>
<protein>
    <recommendedName>
        <fullName evidence="2 12">Phosphoribosylamine--glycine ligase</fullName>
        <ecNumber evidence="2 12">6.3.4.13</ecNumber>
    </recommendedName>
    <alternativeName>
        <fullName evidence="12">GARS</fullName>
    </alternativeName>
    <alternativeName>
        <fullName evidence="10 12">Glycinamide ribonucleotide synthetase</fullName>
    </alternativeName>
    <alternativeName>
        <fullName evidence="11 12">Phosphoribosylglycinamide synthetase</fullName>
    </alternativeName>
</protein>
<dbReference type="SMART" id="SM01209">
    <property type="entry name" value="GARS_A"/>
    <property type="match status" value="1"/>
</dbReference>
<dbReference type="GO" id="GO:0009113">
    <property type="term" value="P:purine nucleobase biosynthetic process"/>
    <property type="evidence" value="ECO:0007669"/>
    <property type="project" value="InterPro"/>
</dbReference>
<dbReference type="NCBIfam" id="TIGR00877">
    <property type="entry name" value="purD"/>
    <property type="match status" value="1"/>
</dbReference>
<dbReference type="InterPro" id="IPR020562">
    <property type="entry name" value="PRibGlycinamide_synth_N"/>
</dbReference>
<dbReference type="GO" id="GO:0006189">
    <property type="term" value="P:'de novo' IMP biosynthetic process"/>
    <property type="evidence" value="ECO:0007669"/>
    <property type="project" value="UniProtKB-UniRule"/>
</dbReference>
<dbReference type="PANTHER" id="PTHR43472">
    <property type="entry name" value="PHOSPHORIBOSYLAMINE--GLYCINE LIGASE"/>
    <property type="match status" value="1"/>
</dbReference>
<dbReference type="SUPFAM" id="SSF56059">
    <property type="entry name" value="Glutathione synthetase ATP-binding domain-like"/>
    <property type="match status" value="1"/>
</dbReference>
<evidence type="ECO:0000256" key="3">
    <source>
        <dbReference type="ARBA" id="ARBA00022598"/>
    </source>
</evidence>
<evidence type="ECO:0000256" key="11">
    <source>
        <dbReference type="ARBA" id="ARBA00042864"/>
    </source>
</evidence>
<evidence type="ECO:0000256" key="12">
    <source>
        <dbReference type="HAMAP-Rule" id="MF_00138"/>
    </source>
</evidence>
<evidence type="ECO:0000256" key="9">
    <source>
        <dbReference type="ARBA" id="ARBA00038345"/>
    </source>
</evidence>
<dbReference type="FunFam" id="3.90.600.10:FF:000001">
    <property type="entry name" value="Trifunctional purine biosynthetic protein adenosine-3"/>
    <property type="match status" value="1"/>
</dbReference>
<evidence type="ECO:0000256" key="13">
    <source>
        <dbReference type="PROSITE-ProRule" id="PRU00409"/>
    </source>
</evidence>